<comment type="pathway">
    <text evidence="7">Amino-acid biosynthesis; L-methionine biosynthesis via de novo pathway; O-acetyl-L-homoserine from L-homoserine: step 1/1.</text>
</comment>
<sequence>MSEIVKRPQTLPEVRPTDVGRLEPVRTQTVTFEGPGETLHLESGQTLHPITVAYETYGELNERRDNAVLVCHALSGDAHAAGYYGLERDEKPGWWDILIGPGKPLDTRKYFVICSNFLGGCKGTTGPSSINPATGKPYGMDFPFYTVKDMVQVQRRLLKHLGVPRLLVVIGGSLGGMQVLQWAISFPEMVRGAIPIASTARLSPQAIAFNEVARQAIMSDPEWNGGDYSLDDQPERGLGLARMIGHITYLSEQAMLRKFSRRYINDQGRSFCLTKDFQVESYLHHQGSSFVRRFDANTYLYITRAMDYFDLEAAYGRISTAFSGCRSSFLVVSFTSDWLFPPDQSRELVQALRRVGLDVSYCNIESDQGHDAFLLPGHRMGDVVSGFLERLARVDAS</sequence>
<evidence type="ECO:0000256" key="2">
    <source>
        <dbReference type="ARBA" id="ARBA00022490"/>
    </source>
</evidence>
<dbReference type="InterPro" id="IPR029058">
    <property type="entry name" value="AB_hydrolase_fold"/>
</dbReference>
<dbReference type="NCBIfam" id="NF001209">
    <property type="entry name" value="PRK00175.1"/>
    <property type="match status" value="1"/>
</dbReference>
<comment type="similarity">
    <text evidence="7">Belongs to the AB hydrolase superfamily. MetX family.</text>
</comment>
<keyword evidence="11" id="KW-1185">Reference proteome</keyword>
<dbReference type="RefSeq" id="WP_092118820.1">
    <property type="nucleotide sequence ID" value="NZ_FMXO01000006.1"/>
</dbReference>
<dbReference type="STRING" id="617002.SAMN05660653_01271"/>
<dbReference type="Gene3D" id="1.10.1740.110">
    <property type="match status" value="1"/>
</dbReference>
<feature type="active site" evidence="7 8">
    <location>
        <position position="370"/>
    </location>
</feature>
<evidence type="ECO:0000256" key="6">
    <source>
        <dbReference type="ARBA" id="ARBA00023315"/>
    </source>
</evidence>
<dbReference type="PANTHER" id="PTHR32268:SF11">
    <property type="entry name" value="HOMOSERINE O-ACETYLTRANSFERASE"/>
    <property type="match status" value="1"/>
</dbReference>
<reference evidence="10 11" key="1">
    <citation type="submission" date="2016-10" db="EMBL/GenBank/DDBJ databases">
        <authorList>
            <person name="de Groot N.N."/>
        </authorList>
    </citation>
    <scope>NUCLEOTIDE SEQUENCE [LARGE SCALE GENOMIC DNA]</scope>
    <source>
        <strain evidence="10 11">ASO4-2</strain>
    </source>
</reference>
<dbReference type="NCBIfam" id="TIGR01392">
    <property type="entry name" value="homoserO_Ac_trn"/>
    <property type="match status" value="1"/>
</dbReference>
<keyword evidence="2 7" id="KW-0963">Cytoplasm</keyword>
<evidence type="ECO:0000256" key="8">
    <source>
        <dbReference type="PIRSR" id="PIRSR000443-1"/>
    </source>
</evidence>
<dbReference type="GO" id="GO:0004414">
    <property type="term" value="F:homoserine O-acetyltransferase activity"/>
    <property type="evidence" value="ECO:0007669"/>
    <property type="project" value="UniProtKB-UniRule"/>
</dbReference>
<organism evidence="10 11">
    <name type="scientific">Desulfonatronum thiosulfatophilum</name>
    <dbReference type="NCBI Taxonomy" id="617002"/>
    <lineage>
        <taxon>Bacteria</taxon>
        <taxon>Pseudomonadati</taxon>
        <taxon>Thermodesulfobacteriota</taxon>
        <taxon>Desulfovibrionia</taxon>
        <taxon>Desulfovibrionales</taxon>
        <taxon>Desulfonatronaceae</taxon>
        <taxon>Desulfonatronum</taxon>
    </lineage>
</organism>
<evidence type="ECO:0000256" key="5">
    <source>
        <dbReference type="ARBA" id="ARBA00023167"/>
    </source>
</evidence>
<dbReference type="InterPro" id="IPR008220">
    <property type="entry name" value="HAT_MetX-like"/>
</dbReference>
<evidence type="ECO:0000256" key="7">
    <source>
        <dbReference type="HAMAP-Rule" id="MF_00296"/>
    </source>
</evidence>
<accession>A0A1G6C107</accession>
<dbReference type="InterPro" id="IPR000073">
    <property type="entry name" value="AB_hydrolase_1"/>
</dbReference>
<keyword evidence="6 7" id="KW-0012">Acyltransferase</keyword>
<comment type="subcellular location">
    <subcellularLocation>
        <location evidence="7">Cytoplasm</location>
    </subcellularLocation>
</comment>
<dbReference type="SUPFAM" id="SSF53474">
    <property type="entry name" value="alpha/beta-Hydrolases"/>
    <property type="match status" value="1"/>
</dbReference>
<protein>
    <recommendedName>
        <fullName evidence="7">Homoserine O-acetyltransferase</fullName>
        <shortName evidence="7">HAT</shortName>
        <ecNumber evidence="7">2.3.1.31</ecNumber>
    </recommendedName>
    <alternativeName>
        <fullName evidence="7">Homoserine transacetylase</fullName>
        <shortName evidence="7">HTA</shortName>
    </alternativeName>
</protein>
<feature type="binding site" evidence="7">
    <location>
        <position position="371"/>
    </location>
    <ligand>
        <name>substrate</name>
    </ligand>
</feature>
<feature type="active site" description="Nucleophile" evidence="7 8">
    <location>
        <position position="173"/>
    </location>
</feature>
<dbReference type="GO" id="GO:0009086">
    <property type="term" value="P:methionine biosynthetic process"/>
    <property type="evidence" value="ECO:0007669"/>
    <property type="project" value="UniProtKB-UniRule"/>
</dbReference>
<evidence type="ECO:0000256" key="3">
    <source>
        <dbReference type="ARBA" id="ARBA00022605"/>
    </source>
</evidence>
<evidence type="ECO:0000313" key="11">
    <source>
        <dbReference type="Proteomes" id="UP000198771"/>
    </source>
</evidence>
<keyword evidence="4 7" id="KW-0808">Transferase</keyword>
<dbReference type="UniPathway" id="UPA00051">
    <property type="reaction ID" value="UER00074"/>
</dbReference>
<feature type="binding site" evidence="7">
    <location>
        <position position="242"/>
    </location>
    <ligand>
        <name>substrate</name>
    </ligand>
</feature>
<dbReference type="Gene3D" id="3.40.50.1820">
    <property type="entry name" value="alpha/beta hydrolase"/>
    <property type="match status" value="1"/>
</dbReference>
<dbReference type="FunFam" id="1.10.1740.110:FF:000001">
    <property type="entry name" value="Homoserine O-acetyltransferase"/>
    <property type="match status" value="1"/>
</dbReference>
<dbReference type="PIRSF" id="PIRSF000443">
    <property type="entry name" value="Homoser_Ac_trans"/>
    <property type="match status" value="1"/>
</dbReference>
<dbReference type="GO" id="GO:0009092">
    <property type="term" value="P:homoserine metabolic process"/>
    <property type="evidence" value="ECO:0007669"/>
    <property type="project" value="TreeGrafter"/>
</dbReference>
<name>A0A1G6C107_9BACT</name>
<comment type="subunit">
    <text evidence="1 7">Homodimer.</text>
</comment>
<evidence type="ECO:0000256" key="1">
    <source>
        <dbReference type="ARBA" id="ARBA00011738"/>
    </source>
</evidence>
<dbReference type="OrthoDB" id="9800754at2"/>
<dbReference type="PANTHER" id="PTHR32268">
    <property type="entry name" value="HOMOSERINE O-ACETYLTRANSFERASE"/>
    <property type="match status" value="1"/>
</dbReference>
<dbReference type="HAMAP" id="MF_00296">
    <property type="entry name" value="MetX_acyltransf"/>
    <property type="match status" value="1"/>
</dbReference>
<feature type="active site" evidence="7 8">
    <location>
        <position position="337"/>
    </location>
</feature>
<dbReference type="Pfam" id="PF00561">
    <property type="entry name" value="Abhydrolase_1"/>
    <property type="match status" value="1"/>
</dbReference>
<evidence type="ECO:0000256" key="4">
    <source>
        <dbReference type="ARBA" id="ARBA00022679"/>
    </source>
</evidence>
<evidence type="ECO:0000259" key="9">
    <source>
        <dbReference type="Pfam" id="PF00561"/>
    </source>
</evidence>
<dbReference type="Proteomes" id="UP000198771">
    <property type="component" value="Unassembled WGS sequence"/>
</dbReference>
<comment type="function">
    <text evidence="7">Transfers an acetyl group from acetyl-CoA to L-homoserine, forming acetyl-L-homoserine.</text>
</comment>
<dbReference type="EC" id="2.3.1.31" evidence="7"/>
<proteinExistence type="inferred from homology"/>
<dbReference type="GO" id="GO:0005737">
    <property type="term" value="C:cytoplasm"/>
    <property type="evidence" value="ECO:0007669"/>
    <property type="project" value="UniProtKB-SubCell"/>
</dbReference>
<comment type="caution">
    <text evidence="7">Lacks conserved residue(s) required for the propagation of feature annotation.</text>
</comment>
<gene>
    <name evidence="7" type="primary">metXA</name>
    <name evidence="10" type="ORF">SAMN05660653_01271</name>
</gene>
<keyword evidence="3 7" id="KW-0028">Amino-acid biosynthesis</keyword>
<evidence type="ECO:0000313" key="10">
    <source>
        <dbReference type="EMBL" id="SDB26540.1"/>
    </source>
</evidence>
<keyword evidence="5 7" id="KW-0486">Methionine biosynthesis</keyword>
<dbReference type="EMBL" id="FMXO01000006">
    <property type="protein sequence ID" value="SDB26540.1"/>
    <property type="molecule type" value="Genomic_DNA"/>
</dbReference>
<comment type="catalytic activity">
    <reaction evidence="7">
        <text>L-homoserine + acetyl-CoA = O-acetyl-L-homoserine + CoA</text>
        <dbReference type="Rhea" id="RHEA:13701"/>
        <dbReference type="ChEBI" id="CHEBI:57287"/>
        <dbReference type="ChEBI" id="CHEBI:57288"/>
        <dbReference type="ChEBI" id="CHEBI:57476"/>
        <dbReference type="ChEBI" id="CHEBI:57716"/>
        <dbReference type="EC" id="2.3.1.31"/>
    </reaction>
</comment>
<dbReference type="AlphaFoldDB" id="A0A1G6C107"/>
<feature type="domain" description="AB hydrolase-1" evidence="9">
    <location>
        <begin position="67"/>
        <end position="374"/>
    </location>
</feature>